<evidence type="ECO:0000256" key="5">
    <source>
        <dbReference type="ARBA" id="ARBA00023027"/>
    </source>
</evidence>
<dbReference type="EMBL" id="QXDL01000056">
    <property type="protein sequence ID" value="RIH85605.1"/>
    <property type="molecule type" value="Genomic_DNA"/>
</dbReference>
<keyword evidence="6" id="KW-0443">Lipid metabolism</keyword>
<keyword evidence="3" id="KW-0442">Lipid degradation</keyword>
<proteinExistence type="predicted"/>
<gene>
    <name evidence="10" type="primary">fadN</name>
    <name evidence="10" type="ORF">Mterra_01652</name>
</gene>
<dbReference type="InterPro" id="IPR006176">
    <property type="entry name" value="3-OHacyl-CoA_DH_NAD-bd"/>
</dbReference>
<evidence type="ECO:0000256" key="3">
    <source>
        <dbReference type="ARBA" id="ARBA00022963"/>
    </source>
</evidence>
<dbReference type="Gene3D" id="3.90.226.10">
    <property type="entry name" value="2-enoyl-CoA Hydratase, Chain A, domain 1"/>
    <property type="match status" value="1"/>
</dbReference>
<evidence type="ECO:0000256" key="2">
    <source>
        <dbReference type="ARBA" id="ARBA00022832"/>
    </source>
</evidence>
<keyword evidence="5" id="KW-0520">NAD</keyword>
<dbReference type="SUPFAM" id="SSF48179">
    <property type="entry name" value="6-phosphogluconate dehydrogenase C-terminal domain-like"/>
    <property type="match status" value="2"/>
</dbReference>
<organism evidence="10 11">
    <name type="scientific">Calidithermus terrae</name>
    <dbReference type="NCBI Taxonomy" id="1408545"/>
    <lineage>
        <taxon>Bacteria</taxon>
        <taxon>Thermotogati</taxon>
        <taxon>Deinococcota</taxon>
        <taxon>Deinococci</taxon>
        <taxon>Thermales</taxon>
        <taxon>Thermaceae</taxon>
        <taxon>Calidithermus</taxon>
    </lineage>
</organism>
<dbReference type="SUPFAM" id="SSF52096">
    <property type="entry name" value="ClpP/crotonase"/>
    <property type="match status" value="1"/>
</dbReference>
<dbReference type="InterPro" id="IPR029045">
    <property type="entry name" value="ClpP/crotonase-like_dom_sf"/>
</dbReference>
<evidence type="ECO:0000313" key="10">
    <source>
        <dbReference type="EMBL" id="RIH85605.1"/>
    </source>
</evidence>
<evidence type="ECO:0000256" key="1">
    <source>
        <dbReference type="ARBA" id="ARBA00005005"/>
    </source>
</evidence>
<dbReference type="Pfam" id="PF02737">
    <property type="entry name" value="3HCDH_N"/>
    <property type="match status" value="1"/>
</dbReference>
<dbReference type="InterPro" id="IPR036291">
    <property type="entry name" value="NAD(P)-bd_dom_sf"/>
</dbReference>
<dbReference type="Pfam" id="PF00378">
    <property type="entry name" value="ECH_1"/>
    <property type="match status" value="1"/>
</dbReference>
<dbReference type="SUPFAM" id="SSF51735">
    <property type="entry name" value="NAD(P)-binding Rossmann-fold domains"/>
    <property type="match status" value="1"/>
</dbReference>
<dbReference type="PANTHER" id="PTHR48075">
    <property type="entry name" value="3-HYDROXYACYL-COA DEHYDROGENASE FAMILY PROTEIN"/>
    <property type="match status" value="1"/>
</dbReference>
<protein>
    <submittedName>
        <fullName evidence="10">Putative 3-hydroxyacyl-CoA dehydrogenase</fullName>
        <ecNumber evidence="10">1.1.1.35</ecNumber>
    </submittedName>
</protein>
<accession>A0A399ENZ3</accession>
<comment type="pathway">
    <text evidence="1">Lipid metabolism; fatty acid beta-oxidation.</text>
</comment>
<dbReference type="EC" id="1.1.1.35" evidence="10"/>
<dbReference type="GO" id="GO:0003857">
    <property type="term" value="F:(3S)-3-hydroxyacyl-CoA dehydrogenase (NAD+) activity"/>
    <property type="evidence" value="ECO:0007669"/>
    <property type="project" value="UniProtKB-EC"/>
</dbReference>
<name>A0A399ENZ3_9DEIN</name>
<feature type="domain" description="3-hydroxyacyl-CoA dehydrogenase NAD binding" evidence="9">
    <location>
        <begin position="5"/>
        <end position="185"/>
    </location>
</feature>
<evidence type="ECO:0000313" key="11">
    <source>
        <dbReference type="Proteomes" id="UP000265715"/>
    </source>
</evidence>
<dbReference type="RefSeq" id="WP_119314779.1">
    <property type="nucleotide sequence ID" value="NZ_QXDL01000056.1"/>
</dbReference>
<dbReference type="PANTHER" id="PTHR48075:SF7">
    <property type="entry name" value="3-HYDROXYACYL-COA DEHYDROGENASE-RELATED"/>
    <property type="match status" value="1"/>
</dbReference>
<dbReference type="InterPro" id="IPR008927">
    <property type="entry name" value="6-PGluconate_DH-like_C_sf"/>
</dbReference>
<dbReference type="GO" id="GO:0070403">
    <property type="term" value="F:NAD+ binding"/>
    <property type="evidence" value="ECO:0007669"/>
    <property type="project" value="InterPro"/>
</dbReference>
<dbReference type="InterPro" id="IPR006108">
    <property type="entry name" value="3HC_DH_C"/>
</dbReference>
<evidence type="ECO:0000256" key="6">
    <source>
        <dbReference type="ARBA" id="ARBA00023098"/>
    </source>
</evidence>
<sequence length="764" mass="83369">MQIRKVGVVGAGTMGAGIAALAASAGVPVVLLDIPGKEDRLEFAKKGLERQLKARPAAFMDKARADLIQLGNTEDDLKLLADCDWIVEAIIEKVEPKRELYARLEAVAPKAIVASNTSSIPMSILLEGRGEGFRKRFLGTHFFNPPRYLHLLELIPTPDTDPQVLEAVARFGERILGKGIVVAKDAPGFVANRLGVMGMIQAIRIMQEFGLTIDEVDSLTGPMLGRPNSATFRTADLTGLDVLKLVSAELAHNTGEDFALPEWVGGLIEKGALGEKSGAGFYKKVGKDILTLDYATGEYVPQQKLRTPELGALKDAPLHDKLRGLLKLPGKHGEFMRKLFAVTAHYTLQTAEKIAYDIVAVDHALEWGFGWSEGPFKNMDAVGLETVRELFREHGLAEPELLKKAQGSFYKNGSYLGFDGQYHPIPKREGVVKLAEVRAAGKVLLEGKETALLDLGDGVALFENRAKMGTLGEGVIRDLHKAMDWVESHGYNGLVLSHEDPRTYSAGANLALVLMAAQEGDWDTMALATHQFQQTAMRLRRSPFPVVSAPFGLTLGGGAEFSLHSDLIQAHAELYMGLVEVGVGLIPAGGGTKEMLFRFTKELSAYGPETDLFEAVRRAFQMIALAQTSTSALEARNMGFLRPQDRISMNRDRLIADAKQRVLDLAPDYVPQVPLKVRALGAEGIGNLRYALWQFQEAGQASEHDARIGAELAYVLCGGDGPAREVSEQDILDLEREAFLKLLGTRKTQERIAHTLKTGKPLRN</sequence>
<evidence type="ECO:0000259" key="9">
    <source>
        <dbReference type="Pfam" id="PF02737"/>
    </source>
</evidence>
<keyword evidence="2" id="KW-0276">Fatty acid metabolism</keyword>
<dbReference type="Proteomes" id="UP000265715">
    <property type="component" value="Unassembled WGS sequence"/>
</dbReference>
<dbReference type="Pfam" id="PF00725">
    <property type="entry name" value="3HCDH"/>
    <property type="match status" value="1"/>
</dbReference>
<comment type="caution">
    <text evidence="10">The sequence shown here is derived from an EMBL/GenBank/DDBJ whole genome shotgun (WGS) entry which is preliminary data.</text>
</comment>
<dbReference type="AlphaFoldDB" id="A0A399ENZ3"/>
<evidence type="ECO:0000256" key="7">
    <source>
        <dbReference type="ARBA" id="ARBA00049556"/>
    </source>
</evidence>
<keyword evidence="4 10" id="KW-0560">Oxidoreductase</keyword>
<reference evidence="10 11" key="1">
    <citation type="submission" date="2018-08" db="EMBL/GenBank/DDBJ databases">
        <title>Meiothermus terrae DSM 26712 genome sequencing project.</title>
        <authorList>
            <person name="Da Costa M.S."/>
            <person name="Albuquerque L."/>
            <person name="Raposo P."/>
            <person name="Froufe H.J.C."/>
            <person name="Barroso C.S."/>
            <person name="Egas C."/>
        </authorList>
    </citation>
    <scope>NUCLEOTIDE SEQUENCE [LARGE SCALE GENOMIC DNA]</scope>
    <source>
        <strain evidence="10 11">DSM 26712</strain>
    </source>
</reference>
<dbReference type="OrthoDB" id="9815331at2"/>
<comment type="catalytic activity">
    <reaction evidence="7">
        <text>a (3S)-3-hydroxyacyl-CoA + NAD(+) = a 3-oxoacyl-CoA + NADH + H(+)</text>
        <dbReference type="Rhea" id="RHEA:22432"/>
        <dbReference type="ChEBI" id="CHEBI:15378"/>
        <dbReference type="ChEBI" id="CHEBI:57318"/>
        <dbReference type="ChEBI" id="CHEBI:57540"/>
        <dbReference type="ChEBI" id="CHEBI:57945"/>
        <dbReference type="ChEBI" id="CHEBI:90726"/>
        <dbReference type="EC" id="1.1.1.35"/>
    </reaction>
</comment>
<dbReference type="Gene3D" id="3.40.50.720">
    <property type="entry name" value="NAD(P)-binding Rossmann-like Domain"/>
    <property type="match status" value="1"/>
</dbReference>
<dbReference type="Gene3D" id="1.10.1040.50">
    <property type="match status" value="1"/>
</dbReference>
<dbReference type="InterPro" id="IPR001753">
    <property type="entry name" value="Enoyl-CoA_hydra/iso"/>
</dbReference>
<dbReference type="UniPathway" id="UPA00659"/>
<evidence type="ECO:0000259" key="8">
    <source>
        <dbReference type="Pfam" id="PF00725"/>
    </source>
</evidence>
<dbReference type="CDD" id="cd06558">
    <property type="entry name" value="crotonase-like"/>
    <property type="match status" value="1"/>
</dbReference>
<feature type="domain" description="3-hydroxyacyl-CoA dehydrogenase C-terminal" evidence="8">
    <location>
        <begin position="188"/>
        <end position="283"/>
    </location>
</feature>
<keyword evidence="11" id="KW-1185">Reference proteome</keyword>
<dbReference type="GO" id="GO:0006635">
    <property type="term" value="P:fatty acid beta-oxidation"/>
    <property type="evidence" value="ECO:0007669"/>
    <property type="project" value="UniProtKB-UniPathway"/>
</dbReference>
<evidence type="ECO:0000256" key="4">
    <source>
        <dbReference type="ARBA" id="ARBA00023002"/>
    </source>
</evidence>